<protein>
    <submittedName>
        <fullName evidence="1">Peptidase M42</fullName>
    </submittedName>
</protein>
<comment type="caution">
    <text evidence="1">The sequence shown here is derived from an EMBL/GenBank/DDBJ whole genome shotgun (WGS) entry which is preliminary data.</text>
</comment>
<keyword evidence="2" id="KW-1185">Reference proteome</keyword>
<gene>
    <name evidence="1" type="ORF">AN640_02300</name>
</gene>
<organism evidence="1 2">
    <name type="scientific">Candidatus Epulonipiscium fishelsonii</name>
    <dbReference type="NCBI Taxonomy" id="77094"/>
    <lineage>
        <taxon>Bacteria</taxon>
        <taxon>Bacillati</taxon>
        <taxon>Bacillota</taxon>
        <taxon>Clostridia</taxon>
        <taxon>Lachnospirales</taxon>
        <taxon>Lachnospiraceae</taxon>
        <taxon>Candidatus Epulonipiscium</taxon>
    </lineage>
</organism>
<name>A0ACC8X976_9FIRM</name>
<reference evidence="1" key="1">
    <citation type="submission" date="2016-08" db="EMBL/GenBank/DDBJ databases">
        <authorList>
            <person name="Ngugi D.K."/>
            <person name="Miyake S."/>
            <person name="Stingl U."/>
        </authorList>
    </citation>
    <scope>NUCLEOTIDE SEQUENCE</scope>
    <source>
        <strain evidence="1">SCG-D08WGA-EpuloA1</strain>
    </source>
</reference>
<dbReference type="EMBL" id="LJHD01000283">
    <property type="protein sequence ID" value="ONI38713.1"/>
    <property type="molecule type" value="Genomic_DNA"/>
</dbReference>
<sequence>MLKIVEELSNVNGISGFEDDVLKVIRKHAPEHCEVSEDSIRNLYLKPNTNTGEKPIVMLDAHSDEVGFMVRRIKPNGLIQFIKIGGWVESNIPAHLVRIINTDGEPVMGVVASKPPHYMQDNEKLSIDNMNIDIGANSYTEVLEKYKINIGAPIIPEATFSFNDKNGTMIGKAFDCRLGCVALLETLKVLKQYELDVDIVGLISSQEEVGTRGAIVGANKVKPDIAIVFEGCPADDTFENEHLIQTAVHKGPMLRHIDIKMITNPRFQKFALDIAKEYGIPVQQAVRTGGATNGGSIHISNMGVPVIVIGIPVRYAHTHYGISSISDLQNSIDLAKKIIKRLNADAISGF</sequence>
<accession>A0ACC8X976</accession>
<evidence type="ECO:0000313" key="2">
    <source>
        <dbReference type="Proteomes" id="UP000188637"/>
    </source>
</evidence>
<proteinExistence type="predicted"/>
<evidence type="ECO:0000313" key="1">
    <source>
        <dbReference type="EMBL" id="ONI38713.1"/>
    </source>
</evidence>
<dbReference type="Proteomes" id="UP000188637">
    <property type="component" value="Unassembled WGS sequence"/>
</dbReference>